<gene>
    <name evidence="1" type="ordered locus">Sinac_4354</name>
</gene>
<organism evidence="1 2">
    <name type="scientific">Singulisphaera acidiphila (strain ATCC BAA-1392 / DSM 18658 / VKM B-2454 / MOB10)</name>
    <dbReference type="NCBI Taxonomy" id="886293"/>
    <lineage>
        <taxon>Bacteria</taxon>
        <taxon>Pseudomonadati</taxon>
        <taxon>Planctomycetota</taxon>
        <taxon>Planctomycetia</taxon>
        <taxon>Isosphaerales</taxon>
        <taxon>Isosphaeraceae</taxon>
        <taxon>Singulisphaera</taxon>
    </lineage>
</organism>
<proteinExistence type="predicted"/>
<dbReference type="RefSeq" id="WP_015247674.1">
    <property type="nucleotide sequence ID" value="NC_019892.1"/>
</dbReference>
<evidence type="ECO:0000313" key="2">
    <source>
        <dbReference type="Proteomes" id="UP000010798"/>
    </source>
</evidence>
<dbReference type="EMBL" id="CP003364">
    <property type="protein sequence ID" value="AGA28551.1"/>
    <property type="molecule type" value="Genomic_DNA"/>
</dbReference>
<accession>L0DIS1</accession>
<sequence length="62" mass="6643">MIPLDIGPPLKEKGIDCLKYASKDESGHVIAESLGGPGGQSFLFPISRLANDKMQGLEQCLK</sequence>
<dbReference type="Proteomes" id="UP000010798">
    <property type="component" value="Chromosome"/>
</dbReference>
<evidence type="ECO:0000313" key="1">
    <source>
        <dbReference type="EMBL" id="AGA28551.1"/>
    </source>
</evidence>
<dbReference type="AlphaFoldDB" id="L0DIS1"/>
<protein>
    <submittedName>
        <fullName evidence="1">Uncharacterized protein</fullName>
    </submittedName>
</protein>
<keyword evidence="2" id="KW-1185">Reference proteome</keyword>
<reference evidence="1 2" key="1">
    <citation type="submission" date="2012-02" db="EMBL/GenBank/DDBJ databases">
        <title>Complete sequence of chromosome of Singulisphaera acidiphila DSM 18658.</title>
        <authorList>
            <consortium name="US DOE Joint Genome Institute (JGI-PGF)"/>
            <person name="Lucas S."/>
            <person name="Copeland A."/>
            <person name="Lapidus A."/>
            <person name="Glavina del Rio T."/>
            <person name="Dalin E."/>
            <person name="Tice H."/>
            <person name="Bruce D."/>
            <person name="Goodwin L."/>
            <person name="Pitluck S."/>
            <person name="Peters L."/>
            <person name="Ovchinnikova G."/>
            <person name="Chertkov O."/>
            <person name="Kyrpides N."/>
            <person name="Mavromatis K."/>
            <person name="Ivanova N."/>
            <person name="Brettin T."/>
            <person name="Detter J.C."/>
            <person name="Han C."/>
            <person name="Larimer F."/>
            <person name="Land M."/>
            <person name="Hauser L."/>
            <person name="Markowitz V."/>
            <person name="Cheng J.-F."/>
            <person name="Hugenholtz P."/>
            <person name="Woyke T."/>
            <person name="Wu D."/>
            <person name="Tindall B."/>
            <person name="Pomrenke H."/>
            <person name="Brambilla E."/>
            <person name="Klenk H.-P."/>
            <person name="Eisen J.A."/>
        </authorList>
    </citation>
    <scope>NUCLEOTIDE SEQUENCE [LARGE SCALE GENOMIC DNA]</scope>
    <source>
        <strain evidence="2">ATCC BAA-1392 / DSM 18658 / VKM B-2454 / MOB10</strain>
    </source>
</reference>
<name>L0DIS1_SINAD</name>
<dbReference type="HOGENOM" id="CLU_2901830_0_0_0"/>
<dbReference type="KEGG" id="saci:Sinac_4354"/>